<keyword evidence="4" id="KW-1185">Reference proteome</keyword>
<comment type="caution">
    <text evidence="3">The sequence shown here is derived from an EMBL/GenBank/DDBJ whole genome shotgun (WGS) entry which is preliminary data.</text>
</comment>
<dbReference type="PANTHER" id="PTHR23416:SF23">
    <property type="entry name" value="ACETYLTRANSFERASE C18B11.09C-RELATED"/>
    <property type="match status" value="1"/>
</dbReference>
<dbReference type="SUPFAM" id="SSF51161">
    <property type="entry name" value="Trimeric LpxA-like enzymes"/>
    <property type="match status" value="1"/>
</dbReference>
<evidence type="ECO:0000256" key="2">
    <source>
        <dbReference type="ARBA" id="ARBA00022679"/>
    </source>
</evidence>
<organism evidence="3 4">
    <name type="scientific">Candidatus Seongchinamella marina</name>
    <dbReference type="NCBI Taxonomy" id="2518990"/>
    <lineage>
        <taxon>Bacteria</taxon>
        <taxon>Pseudomonadati</taxon>
        <taxon>Pseudomonadota</taxon>
        <taxon>Gammaproteobacteria</taxon>
        <taxon>Cellvibrionales</taxon>
        <taxon>Halieaceae</taxon>
        <taxon>Seongchinamella</taxon>
    </lineage>
</organism>
<name>A0ABT3SZC2_9GAMM</name>
<dbReference type="InterPro" id="IPR011004">
    <property type="entry name" value="Trimer_LpxA-like_sf"/>
</dbReference>
<gene>
    <name evidence="3" type="ORF">EYC87_17355</name>
</gene>
<proteinExistence type="inferred from homology"/>
<dbReference type="Proteomes" id="UP001143307">
    <property type="component" value="Unassembled WGS sequence"/>
</dbReference>
<evidence type="ECO:0000313" key="3">
    <source>
        <dbReference type="EMBL" id="MCX2975351.1"/>
    </source>
</evidence>
<dbReference type="RefSeq" id="WP_279253989.1">
    <property type="nucleotide sequence ID" value="NZ_SHNP01000007.1"/>
</dbReference>
<dbReference type="PANTHER" id="PTHR23416">
    <property type="entry name" value="SIALIC ACID SYNTHASE-RELATED"/>
    <property type="match status" value="1"/>
</dbReference>
<dbReference type="EMBL" id="SHNP01000007">
    <property type="protein sequence ID" value="MCX2975351.1"/>
    <property type="molecule type" value="Genomic_DNA"/>
</dbReference>
<keyword evidence="2" id="KW-0808">Transferase</keyword>
<evidence type="ECO:0008006" key="5">
    <source>
        <dbReference type="Google" id="ProtNLM"/>
    </source>
</evidence>
<comment type="similarity">
    <text evidence="1">Belongs to the transferase hexapeptide repeat family.</text>
</comment>
<accession>A0ABT3SZC2</accession>
<sequence length="141" mass="15139">MTRSREWMMKKHWILFTRKLGSGLTRSKKKWNSASIRLGTTLNASIKIQGKYNFGKGVELRATDGGIIQLGKRVSIGRNAVLIAQGGEIVIGDDCYIGDGSFIVGDGAVIGAHALVRSNIPDGMLAVGLPAKAVRCLRNTA</sequence>
<dbReference type="InterPro" id="IPR051159">
    <property type="entry name" value="Hexapeptide_acetyltransf"/>
</dbReference>
<dbReference type="Gene3D" id="2.160.10.10">
    <property type="entry name" value="Hexapeptide repeat proteins"/>
    <property type="match status" value="1"/>
</dbReference>
<evidence type="ECO:0000313" key="4">
    <source>
        <dbReference type="Proteomes" id="UP001143307"/>
    </source>
</evidence>
<protein>
    <recommendedName>
        <fullName evidence="5">Acyltransferase</fullName>
    </recommendedName>
</protein>
<reference evidence="3" key="1">
    <citation type="submission" date="2019-02" db="EMBL/GenBank/DDBJ databases">
        <authorList>
            <person name="Li S.-H."/>
        </authorList>
    </citation>
    <scope>NUCLEOTIDE SEQUENCE</scope>
    <source>
        <strain evidence="3">IMCC8485</strain>
    </source>
</reference>
<evidence type="ECO:0000256" key="1">
    <source>
        <dbReference type="ARBA" id="ARBA00007274"/>
    </source>
</evidence>